<sequence>MSPSTLTFNRCVQRLAAARLPTLSTSLARPSLVQAGSLQCRQFGTTYPMMESVGDKMSDTSSSGTTSRGEHTTDKDNRLDVQSEYSGKGQDAKANNEGGSATSQSDARNSTERAKKDHPEAPDVVIGMQDERGDKGH</sequence>
<accession>A0ACC3CZV7</accession>
<evidence type="ECO:0000313" key="2">
    <source>
        <dbReference type="Proteomes" id="UP001186974"/>
    </source>
</evidence>
<gene>
    <name evidence="1" type="ORF">LTS18_010487</name>
</gene>
<evidence type="ECO:0000313" key="1">
    <source>
        <dbReference type="EMBL" id="KAK3059588.1"/>
    </source>
</evidence>
<dbReference type="EMBL" id="JAWDJW010009272">
    <property type="protein sequence ID" value="KAK3059588.1"/>
    <property type="molecule type" value="Genomic_DNA"/>
</dbReference>
<protein>
    <submittedName>
        <fullName evidence="1">Uncharacterized protein</fullName>
    </submittedName>
</protein>
<reference evidence="1" key="1">
    <citation type="submission" date="2024-09" db="EMBL/GenBank/DDBJ databases">
        <title>Black Yeasts Isolated from many extreme environments.</title>
        <authorList>
            <person name="Coleine C."/>
            <person name="Stajich J.E."/>
            <person name="Selbmann L."/>
        </authorList>
    </citation>
    <scope>NUCLEOTIDE SEQUENCE</scope>
    <source>
        <strain evidence="1">CCFEE 5737</strain>
    </source>
</reference>
<comment type="caution">
    <text evidence="1">The sequence shown here is derived from an EMBL/GenBank/DDBJ whole genome shotgun (WGS) entry which is preliminary data.</text>
</comment>
<dbReference type="Proteomes" id="UP001186974">
    <property type="component" value="Unassembled WGS sequence"/>
</dbReference>
<keyword evidence="2" id="KW-1185">Reference proteome</keyword>
<proteinExistence type="predicted"/>
<name>A0ACC3CZV7_9PEZI</name>
<organism evidence="1 2">
    <name type="scientific">Coniosporium uncinatum</name>
    <dbReference type="NCBI Taxonomy" id="93489"/>
    <lineage>
        <taxon>Eukaryota</taxon>
        <taxon>Fungi</taxon>
        <taxon>Dikarya</taxon>
        <taxon>Ascomycota</taxon>
        <taxon>Pezizomycotina</taxon>
        <taxon>Dothideomycetes</taxon>
        <taxon>Dothideomycetes incertae sedis</taxon>
        <taxon>Coniosporium</taxon>
    </lineage>
</organism>